<evidence type="ECO:0000256" key="9">
    <source>
        <dbReference type="RuleBase" id="RU365103"/>
    </source>
</evidence>
<feature type="site" description="Transition state stabilizer" evidence="8">
    <location>
        <position position="208"/>
    </location>
</feature>
<evidence type="ECO:0000313" key="12">
    <source>
        <dbReference type="Proteomes" id="UP000596074"/>
    </source>
</evidence>
<dbReference type="AlphaFoldDB" id="A0A9X7YQY5"/>
<sequence>MARFFYSLLFALLLPLILLFMAWQGRKNKGWRQRWSERFGRVVHRPQPGGLWIHAASVGEVLAAAPLVRAFRRQHPTIPLIMTTFTPTGSEQVRRLFGTGVYHMYLPLDLPWMVRRFLRTLQPGLLVIIERELWPNMLAACEEQGVPVLLANARLSEKSALTYRKYPKLALPMLQQLTRVAVQDATDGERYLQLGLPEQRLEVTGSVKFDIDVPEGLAEQGAALREQWGAQRPVLALASSHDNEDEQLLDLYPALLETCPDLLLLLIPRHPERFEAVTNAALTRQLKVQRRSKGAVSLAVQVYVADSMGEMLTLLAAADLVLMGGSLIPRGGHNPIEPAALGKATLMGPYHHNFAQIVADLQQLGALRTVPAEPQELLAALREWLADDAGRQAMGAAGLAAVEANRGAVARLVGHCEELMRLR</sequence>
<comment type="function">
    <text evidence="9">Involved in lipopolysaccharide (LPS) biosynthesis. Catalyzes the transfer of 3-deoxy-D-manno-octulosonate (Kdo) residue(s) from CMP-Kdo to lipid IV(A), the tetraacyldisaccharide-1,4'-bisphosphate precursor of lipid A.</text>
</comment>
<dbReference type="NCBIfam" id="NF004388">
    <property type="entry name" value="PRK05749.1-4"/>
    <property type="match status" value="1"/>
</dbReference>
<evidence type="ECO:0000313" key="11">
    <source>
        <dbReference type="EMBL" id="QQD25512.1"/>
    </source>
</evidence>
<dbReference type="KEGG" id="vcw:GJQ55_12235"/>
<dbReference type="InterPro" id="IPR007507">
    <property type="entry name" value="Glycos_transf_N"/>
</dbReference>
<dbReference type="Proteomes" id="UP000596074">
    <property type="component" value="Chromosome"/>
</dbReference>
<protein>
    <recommendedName>
        <fullName evidence="3 9">3-deoxy-D-manno-octulosonic acid transferase</fullName>
        <shortName evidence="9">Kdo transferase</shortName>
        <ecNumber evidence="2 9">2.4.99.12</ecNumber>
    </recommendedName>
    <alternativeName>
        <fullName evidence="5 9">Lipid IV(A) 3-deoxy-D-manno-octulosonic acid transferase</fullName>
    </alternativeName>
</protein>
<accession>A0A9X7YQY5</accession>
<comment type="similarity">
    <text evidence="9">Belongs to the glycosyltransferase group 1 family.</text>
</comment>
<dbReference type="FunFam" id="3.40.50.11720:FF:000001">
    <property type="entry name" value="3-deoxy-D-manno-octulosonic acid transferase"/>
    <property type="match status" value="1"/>
</dbReference>
<dbReference type="InterPro" id="IPR038107">
    <property type="entry name" value="Glycos_transf_N_sf"/>
</dbReference>
<dbReference type="Gene3D" id="3.40.50.11720">
    <property type="entry name" value="3-Deoxy-D-manno-octulosonic-acid transferase, N-terminal domain"/>
    <property type="match status" value="1"/>
</dbReference>
<keyword evidence="4 9" id="KW-0808">Transferase</keyword>
<evidence type="ECO:0000256" key="3">
    <source>
        <dbReference type="ARBA" id="ARBA00019077"/>
    </source>
</evidence>
<keyword evidence="9" id="KW-0448">Lipopolysaccharide biosynthesis</keyword>
<name>A0A9X7YQY5_9GAMM</name>
<dbReference type="SUPFAM" id="SSF53756">
    <property type="entry name" value="UDP-Glycosyltransferase/glycogen phosphorylase"/>
    <property type="match status" value="1"/>
</dbReference>
<dbReference type="GO" id="GO:0009244">
    <property type="term" value="P:lipopolysaccharide core region biosynthetic process"/>
    <property type="evidence" value="ECO:0007669"/>
    <property type="project" value="UniProtKB-UniRule"/>
</dbReference>
<feature type="domain" description="3-deoxy-D-manno-octulosonic-acid transferase N-terminal" evidence="10">
    <location>
        <begin position="33"/>
        <end position="211"/>
    </location>
</feature>
<comment type="subcellular location">
    <subcellularLocation>
        <location evidence="9">Cell membrane</location>
    </subcellularLocation>
</comment>
<evidence type="ECO:0000256" key="5">
    <source>
        <dbReference type="ARBA" id="ARBA00031445"/>
    </source>
</evidence>
<reference evidence="11 12" key="1">
    <citation type="submission" date="2019-11" db="EMBL/GenBank/DDBJ databases">
        <title>Venatorbacter sp. nov. a predator of Campylobacter and other Gram-negative bacteria.</title>
        <authorList>
            <person name="Saeedi A."/>
            <person name="Cummings N.J."/>
            <person name="Connerton I.F."/>
            <person name="Connerton P.L."/>
        </authorList>
    </citation>
    <scope>NUCLEOTIDE SEQUENCE [LARGE SCALE GENOMIC DNA]</scope>
    <source>
        <strain evidence="11">XL5</strain>
    </source>
</reference>
<evidence type="ECO:0000259" key="10">
    <source>
        <dbReference type="Pfam" id="PF04413"/>
    </source>
</evidence>
<evidence type="ECO:0000256" key="4">
    <source>
        <dbReference type="ARBA" id="ARBA00022679"/>
    </source>
</evidence>
<dbReference type="EC" id="2.4.99.12" evidence="2 9"/>
<keyword evidence="9" id="KW-0472">Membrane</keyword>
<evidence type="ECO:0000256" key="8">
    <source>
        <dbReference type="PIRSR" id="PIRSR639901-2"/>
    </source>
</evidence>
<dbReference type="InterPro" id="IPR039901">
    <property type="entry name" value="Kdotransferase"/>
</dbReference>
<dbReference type="Gene3D" id="3.40.50.2000">
    <property type="entry name" value="Glycogen Phosphorylase B"/>
    <property type="match status" value="1"/>
</dbReference>
<evidence type="ECO:0000256" key="1">
    <source>
        <dbReference type="ARBA" id="ARBA00004713"/>
    </source>
</evidence>
<dbReference type="GO" id="GO:0043842">
    <property type="term" value="F:Kdo transferase activity"/>
    <property type="evidence" value="ECO:0007669"/>
    <property type="project" value="UniProtKB-EC"/>
</dbReference>
<dbReference type="PANTHER" id="PTHR42755">
    <property type="entry name" value="3-DEOXY-MANNO-OCTULOSONATE CYTIDYLYLTRANSFERASE"/>
    <property type="match status" value="1"/>
</dbReference>
<dbReference type="GO" id="GO:0009245">
    <property type="term" value="P:lipid A biosynthetic process"/>
    <property type="evidence" value="ECO:0007669"/>
    <property type="project" value="TreeGrafter"/>
</dbReference>
<organism evidence="11 12">
    <name type="scientific">Venatoribacter cucullus</name>
    <dbReference type="NCBI Taxonomy" id="2661630"/>
    <lineage>
        <taxon>Bacteria</taxon>
        <taxon>Pseudomonadati</taxon>
        <taxon>Pseudomonadota</taxon>
        <taxon>Gammaproteobacteria</taxon>
        <taxon>Oceanospirillales</taxon>
        <taxon>Oceanospirillaceae</taxon>
        <taxon>Venatoribacter</taxon>
    </lineage>
</organism>
<proteinExistence type="inferred from homology"/>
<evidence type="ECO:0000256" key="7">
    <source>
        <dbReference type="PIRSR" id="PIRSR639901-1"/>
    </source>
</evidence>
<dbReference type="EMBL" id="CP046056">
    <property type="protein sequence ID" value="QQD25512.1"/>
    <property type="molecule type" value="Genomic_DNA"/>
</dbReference>
<feature type="active site" description="Proton acceptor" evidence="7">
    <location>
        <position position="60"/>
    </location>
</feature>
<gene>
    <name evidence="11" type="ORF">GJQ55_12235</name>
</gene>
<dbReference type="PANTHER" id="PTHR42755:SF1">
    <property type="entry name" value="3-DEOXY-D-MANNO-OCTULOSONIC ACID TRANSFERASE, MITOCHONDRIAL-RELATED"/>
    <property type="match status" value="1"/>
</dbReference>
<comment type="catalytic activity">
    <reaction evidence="6 9">
        <text>lipid IVA (E. coli) + CMP-3-deoxy-beta-D-manno-octulosonate = alpha-Kdo-(2-&gt;6)-lipid IVA (E. coli) + CMP + H(+)</text>
        <dbReference type="Rhea" id="RHEA:28066"/>
        <dbReference type="ChEBI" id="CHEBI:15378"/>
        <dbReference type="ChEBI" id="CHEBI:58603"/>
        <dbReference type="ChEBI" id="CHEBI:60364"/>
        <dbReference type="ChEBI" id="CHEBI:60377"/>
        <dbReference type="ChEBI" id="CHEBI:85987"/>
        <dbReference type="EC" id="2.4.99.12"/>
    </reaction>
</comment>
<comment type="pathway">
    <text evidence="1 9">Bacterial outer membrane biogenesis; LPS core biosynthesis.</text>
</comment>
<keyword evidence="12" id="KW-1185">Reference proteome</keyword>
<evidence type="ECO:0000256" key="2">
    <source>
        <dbReference type="ARBA" id="ARBA00012621"/>
    </source>
</evidence>
<dbReference type="GO" id="GO:0005886">
    <property type="term" value="C:plasma membrane"/>
    <property type="evidence" value="ECO:0007669"/>
    <property type="project" value="UniProtKB-SubCell"/>
</dbReference>
<feature type="site" description="Transition state stabilizer" evidence="8">
    <location>
        <position position="130"/>
    </location>
</feature>
<dbReference type="Pfam" id="PF04413">
    <property type="entry name" value="Glycos_transf_N"/>
    <property type="match status" value="1"/>
</dbReference>
<evidence type="ECO:0000256" key="6">
    <source>
        <dbReference type="ARBA" id="ARBA00049183"/>
    </source>
</evidence>
<keyword evidence="9" id="KW-1003">Cell membrane</keyword>